<dbReference type="GO" id="GO:0006355">
    <property type="term" value="P:regulation of DNA-templated transcription"/>
    <property type="evidence" value="ECO:0007669"/>
    <property type="project" value="InterPro"/>
</dbReference>
<dbReference type="PANTHER" id="PTHR44688">
    <property type="entry name" value="DNA-BINDING TRANSCRIPTIONAL ACTIVATOR DEVR_DOSR"/>
    <property type="match status" value="1"/>
</dbReference>
<dbReference type="Pfam" id="PF17874">
    <property type="entry name" value="TPR_MalT"/>
    <property type="match status" value="1"/>
</dbReference>
<comment type="caution">
    <text evidence="5">The sequence shown here is derived from an EMBL/GenBank/DDBJ whole genome shotgun (WGS) entry which is preliminary data.</text>
</comment>
<dbReference type="SMART" id="SM00421">
    <property type="entry name" value="HTH_LUXR"/>
    <property type="match status" value="1"/>
</dbReference>
<name>A0A3D9JT35_9BACL</name>
<dbReference type="SUPFAM" id="SSF52540">
    <property type="entry name" value="P-loop containing nucleoside triphosphate hydrolases"/>
    <property type="match status" value="1"/>
</dbReference>
<reference evidence="5 6" key="1">
    <citation type="submission" date="2018-07" db="EMBL/GenBank/DDBJ databases">
        <title>Genomic Encyclopedia of Type Strains, Phase III (KMG-III): the genomes of soil and plant-associated and newly described type strains.</title>
        <authorList>
            <person name="Whitman W."/>
        </authorList>
    </citation>
    <scope>NUCLEOTIDE SEQUENCE [LARGE SCALE GENOMIC DNA]</scope>
    <source>
        <strain evidence="5 6">CECT 7287</strain>
    </source>
</reference>
<evidence type="ECO:0000313" key="6">
    <source>
        <dbReference type="Proteomes" id="UP000256977"/>
    </source>
</evidence>
<dbReference type="PANTHER" id="PTHR44688:SF16">
    <property type="entry name" value="DNA-BINDING TRANSCRIPTIONAL ACTIVATOR DEVR_DOSR"/>
    <property type="match status" value="1"/>
</dbReference>
<dbReference type="InterPro" id="IPR059106">
    <property type="entry name" value="WHD_MalT"/>
</dbReference>
<dbReference type="InterPro" id="IPR036388">
    <property type="entry name" value="WH-like_DNA-bd_sf"/>
</dbReference>
<dbReference type="OrthoDB" id="1137593at2"/>
<dbReference type="InterPro" id="IPR041617">
    <property type="entry name" value="TPR_MalT"/>
</dbReference>
<dbReference type="Gene3D" id="3.40.50.300">
    <property type="entry name" value="P-loop containing nucleotide triphosphate hydrolases"/>
    <property type="match status" value="1"/>
</dbReference>
<dbReference type="Gene3D" id="1.10.10.10">
    <property type="entry name" value="Winged helix-like DNA-binding domain superfamily/Winged helix DNA-binding domain"/>
    <property type="match status" value="1"/>
</dbReference>
<keyword evidence="1" id="KW-0805">Transcription regulation</keyword>
<evidence type="ECO:0000259" key="4">
    <source>
        <dbReference type="PROSITE" id="PS50043"/>
    </source>
</evidence>
<dbReference type="SUPFAM" id="SSF48452">
    <property type="entry name" value="TPR-like"/>
    <property type="match status" value="1"/>
</dbReference>
<dbReference type="PROSITE" id="PS00622">
    <property type="entry name" value="HTH_LUXR_1"/>
    <property type="match status" value="1"/>
</dbReference>
<dbReference type="Gene3D" id="1.25.40.10">
    <property type="entry name" value="Tetratricopeptide repeat domain"/>
    <property type="match status" value="1"/>
</dbReference>
<dbReference type="GO" id="GO:0003677">
    <property type="term" value="F:DNA binding"/>
    <property type="evidence" value="ECO:0007669"/>
    <property type="project" value="UniProtKB-KW"/>
</dbReference>
<feature type="domain" description="HTH luxR-type" evidence="4">
    <location>
        <begin position="801"/>
        <end position="866"/>
    </location>
</feature>
<dbReference type="EMBL" id="QRDZ01000011">
    <property type="protein sequence ID" value="RED76707.1"/>
    <property type="molecule type" value="Genomic_DNA"/>
</dbReference>
<dbReference type="InterPro" id="IPR027417">
    <property type="entry name" value="P-loop_NTPase"/>
</dbReference>
<dbReference type="InterPro" id="IPR016032">
    <property type="entry name" value="Sig_transdc_resp-reg_C-effctor"/>
</dbReference>
<evidence type="ECO:0000256" key="1">
    <source>
        <dbReference type="ARBA" id="ARBA00023015"/>
    </source>
</evidence>
<organism evidence="5 6">
    <name type="scientific">Cohnella phaseoli</name>
    <dbReference type="NCBI Taxonomy" id="456490"/>
    <lineage>
        <taxon>Bacteria</taxon>
        <taxon>Bacillati</taxon>
        <taxon>Bacillota</taxon>
        <taxon>Bacilli</taxon>
        <taxon>Bacillales</taxon>
        <taxon>Paenibacillaceae</taxon>
        <taxon>Cohnella</taxon>
    </lineage>
</organism>
<dbReference type="PRINTS" id="PR00038">
    <property type="entry name" value="HTHLUXR"/>
</dbReference>
<proteinExistence type="predicted"/>
<protein>
    <submittedName>
        <fullName evidence="5">LuxR family maltose regulon positive regulatory protein</fullName>
    </submittedName>
</protein>
<dbReference type="InterPro" id="IPR011990">
    <property type="entry name" value="TPR-like_helical_dom_sf"/>
</dbReference>
<evidence type="ECO:0000313" key="5">
    <source>
        <dbReference type="EMBL" id="RED76707.1"/>
    </source>
</evidence>
<keyword evidence="3" id="KW-0804">Transcription</keyword>
<sequence length="871" mass="99734">MTRTPESVLLYSKTSLPFPRKSLVERSRLIERLERGVHGRLTLVSAPAGFGKTTLLGQWLGLSGREASWVSLEETESDPVRFWRYVSEALSPRIEPTARQEYEQLIRSFPSVSTSTFLDAFINQLRFLSRPTVLVLDDYHTIAEPRVHESVAYFIEHKPFDLHLVLSGRSELPFSISRWVARDELALIDAAQLLFTEDESESFYSSASPFLESRHVRMLHERTEGWITGLQLASISLRDAEDRDTFIERFKGHHRHVADYLFHEVVATLPEEVRHFLYATSALRRLDAKACDAVTGRADGRSLLERLKSQNLFLVSLDDSDTWFRYHHLFADFLRNRVKEAEPALWRNANLAAARGFAARGLLDEAIDHALAAEDYELAESCLAQHAPNVLKLGEFPTLLRWFDCFPPETKLSTEMSLLRTFLYIVTGQRESAGRSLAKLETQERETKDEDARRQLRSGLLFVKSNLLFMFGEFEQWMAFSDGILDEFLPHTPFFYSFNYNLTEPFARRTAFGLKGMLSNQTEEIGKLFVGALERHGWGDSLISLYVLQALAEGYYEWDRFEESAELLRRVERASRYNLVPGLFVPCRITQANLYWASGQRALAYETLDEARALLDKSDDIWTGYLTSAKARFFLREGSLSMAKKEVAKLRVGAKDRPSYHREYDYLTLCRLLSAQRKEPEALRLLELLKPQTEREGNWMGQAEISLLQAVLLDRMGRREQAMNALREALTIGETNAYIRTFLDEEEQTEKLLRKYTFWISEKESSEEDAGVAAGLKTYAEELLARFMGKAFEEIAATTEQPALVEPLTRTEIRLLDLIRQGESNKRIAEKMSLSEGSVKVYSSRLYGKLGVSSRTQAVVAAQRLGLLQDD</sequence>
<dbReference type="Pfam" id="PF00196">
    <property type="entry name" value="GerE"/>
    <property type="match status" value="1"/>
</dbReference>
<dbReference type="Proteomes" id="UP000256977">
    <property type="component" value="Unassembled WGS sequence"/>
</dbReference>
<accession>A0A3D9JT35</accession>
<evidence type="ECO:0000256" key="3">
    <source>
        <dbReference type="ARBA" id="ARBA00023163"/>
    </source>
</evidence>
<dbReference type="RefSeq" id="WP_116061505.1">
    <property type="nucleotide sequence ID" value="NZ_QRDZ01000011.1"/>
</dbReference>
<dbReference type="AlphaFoldDB" id="A0A3D9JT35"/>
<keyword evidence="6" id="KW-1185">Reference proteome</keyword>
<dbReference type="CDD" id="cd06170">
    <property type="entry name" value="LuxR_C_like"/>
    <property type="match status" value="1"/>
</dbReference>
<dbReference type="SUPFAM" id="SSF46894">
    <property type="entry name" value="C-terminal effector domain of the bipartite response regulators"/>
    <property type="match status" value="1"/>
</dbReference>
<evidence type="ECO:0000256" key="2">
    <source>
        <dbReference type="ARBA" id="ARBA00023125"/>
    </source>
</evidence>
<keyword evidence="2" id="KW-0238">DNA-binding</keyword>
<gene>
    <name evidence="5" type="ORF">DFP98_11191</name>
</gene>
<dbReference type="PROSITE" id="PS50043">
    <property type="entry name" value="HTH_LUXR_2"/>
    <property type="match status" value="1"/>
</dbReference>
<dbReference type="InterPro" id="IPR000792">
    <property type="entry name" value="Tscrpt_reg_LuxR_C"/>
</dbReference>
<dbReference type="Pfam" id="PF25873">
    <property type="entry name" value="WHD_MalT"/>
    <property type="match status" value="1"/>
</dbReference>